<sequence length="161" mass="17387">MPTADDETAPDDVSPRDLLRLRMAAHRDANHLDGGWWPRSRDLAVELADLVDRFPDGFGRVVHAMVSPADWDRVPHAVPAAGGLVTVGSLERDDVHQVDLTTSDDVVLRVLVVPPGLTDYQGAEALLAAATAGNAHSARDLLDEVTEFPAPDPMDRWTDGP</sequence>
<accession>A0ABT1KZE6</accession>
<reference evidence="1 2" key="1">
    <citation type="submission" date="2022-06" db="EMBL/GenBank/DDBJ databases">
        <authorList>
            <person name="So Y."/>
        </authorList>
    </citation>
    <scope>NUCLEOTIDE SEQUENCE [LARGE SCALE GENOMIC DNA]</scope>
    <source>
        <strain evidence="1 2">STR3</strain>
    </source>
</reference>
<comment type="caution">
    <text evidence="1">The sequence shown here is derived from an EMBL/GenBank/DDBJ whole genome shotgun (WGS) entry which is preliminary data.</text>
</comment>
<dbReference type="RefSeq" id="WP_254181888.1">
    <property type="nucleotide sequence ID" value="NZ_JANARS010000005.1"/>
</dbReference>
<keyword evidence="2" id="KW-1185">Reference proteome</keyword>
<evidence type="ECO:0000313" key="1">
    <source>
        <dbReference type="EMBL" id="MCP3422694.1"/>
    </source>
</evidence>
<dbReference type="Pfam" id="PF19457">
    <property type="entry name" value="DUF5994"/>
    <property type="match status" value="1"/>
</dbReference>
<dbReference type="Proteomes" id="UP001204524">
    <property type="component" value="Unassembled WGS sequence"/>
</dbReference>
<dbReference type="InterPro" id="IPR046036">
    <property type="entry name" value="DUF5994"/>
</dbReference>
<proteinExistence type="predicted"/>
<protein>
    <submittedName>
        <fullName evidence="1">DUF5994 family protein</fullName>
    </submittedName>
</protein>
<evidence type="ECO:0000313" key="2">
    <source>
        <dbReference type="Proteomes" id="UP001204524"/>
    </source>
</evidence>
<dbReference type="EMBL" id="JANARS010000005">
    <property type="protein sequence ID" value="MCP3422694.1"/>
    <property type="molecule type" value="Genomic_DNA"/>
</dbReference>
<name>A0ABT1KZE6_9ACTN</name>
<organism evidence="1 2">
    <name type="scientific">Nocardioides pinisoli</name>
    <dbReference type="NCBI Taxonomy" id="2950279"/>
    <lineage>
        <taxon>Bacteria</taxon>
        <taxon>Bacillati</taxon>
        <taxon>Actinomycetota</taxon>
        <taxon>Actinomycetes</taxon>
        <taxon>Propionibacteriales</taxon>
        <taxon>Nocardioidaceae</taxon>
        <taxon>Nocardioides</taxon>
    </lineage>
</organism>
<gene>
    <name evidence="1" type="ORF">NCI01_12900</name>
</gene>